<dbReference type="Pfam" id="PF04577">
    <property type="entry name" value="Glyco_transf_61"/>
    <property type="match status" value="1"/>
</dbReference>
<feature type="domain" description="Glycosyltransferase 61 catalytic" evidence="4">
    <location>
        <begin position="2"/>
        <end position="174"/>
    </location>
</feature>
<keyword evidence="6" id="KW-1185">Reference proteome</keyword>
<keyword evidence="3" id="KW-0325">Glycoprotein</keyword>
<proteinExistence type="predicted"/>
<sequence>MDVLPRYALLRRSPDWFEDIDYFIVNDLAHAFQRDSLNLLNIPQEKIITAADYPHLQAKRLLVPSFVRHQTCNIGNWAFDFLRQELVPQTILDSDDSQKNRRLYISRNKASSRRILNEEIIFDRLQTKGFEKVFLEDYSLSEQIELFATANCVVAPHGAGLTNLIFCPKNTKVLEIYSPNYVSVSYWNISNPVGLDYYYLFGSGQRPKPFEDPHLRLEDIQVNIAEFEAMLKQMQLE</sequence>
<evidence type="ECO:0000256" key="1">
    <source>
        <dbReference type="ARBA" id="ARBA00022676"/>
    </source>
</evidence>
<dbReference type="Proteomes" id="UP000664844">
    <property type="component" value="Unassembled WGS sequence"/>
</dbReference>
<dbReference type="InterPro" id="IPR049625">
    <property type="entry name" value="Glyco_transf_61_cat"/>
</dbReference>
<keyword evidence="1" id="KW-0328">Glycosyltransferase</keyword>
<dbReference type="InterPro" id="IPR007657">
    <property type="entry name" value="Glycosyltransferase_61"/>
</dbReference>
<keyword evidence="2" id="KW-0808">Transferase</keyword>
<dbReference type="EMBL" id="JAFLQW010000337">
    <property type="protein sequence ID" value="MBO0349955.1"/>
    <property type="molecule type" value="Genomic_DNA"/>
</dbReference>
<evidence type="ECO:0000313" key="5">
    <source>
        <dbReference type="EMBL" id="MBO0349955.1"/>
    </source>
</evidence>
<organism evidence="5 6">
    <name type="scientific">Phormidium pseudopriestleyi FRX01</name>
    <dbReference type="NCBI Taxonomy" id="1759528"/>
    <lineage>
        <taxon>Bacteria</taxon>
        <taxon>Bacillati</taxon>
        <taxon>Cyanobacteriota</taxon>
        <taxon>Cyanophyceae</taxon>
        <taxon>Oscillatoriophycideae</taxon>
        <taxon>Oscillatoriales</taxon>
        <taxon>Oscillatoriaceae</taxon>
        <taxon>Phormidium</taxon>
    </lineage>
</organism>
<accession>A0ABS3FS81</accession>
<evidence type="ECO:0000256" key="3">
    <source>
        <dbReference type="ARBA" id="ARBA00023180"/>
    </source>
</evidence>
<evidence type="ECO:0000256" key="2">
    <source>
        <dbReference type="ARBA" id="ARBA00022679"/>
    </source>
</evidence>
<comment type="caution">
    <text evidence="5">The sequence shown here is derived from an EMBL/GenBank/DDBJ whole genome shotgun (WGS) entry which is preliminary data.</text>
</comment>
<gene>
    <name evidence="5" type="ORF">J0895_12685</name>
</gene>
<protein>
    <submittedName>
        <fullName evidence="5">Glycosyltransferase family 61 protein</fullName>
    </submittedName>
</protein>
<evidence type="ECO:0000313" key="6">
    <source>
        <dbReference type="Proteomes" id="UP000664844"/>
    </source>
</evidence>
<name>A0ABS3FS81_9CYAN</name>
<evidence type="ECO:0000259" key="4">
    <source>
        <dbReference type="Pfam" id="PF04577"/>
    </source>
</evidence>
<dbReference type="PANTHER" id="PTHR20961">
    <property type="entry name" value="GLYCOSYLTRANSFERASE"/>
    <property type="match status" value="1"/>
</dbReference>
<reference evidence="5 6" key="1">
    <citation type="submission" date="2021-03" db="EMBL/GenBank/DDBJ databases">
        <title>Metabolic Capacity of the Antarctic Cyanobacterium Phormidium pseudopriestleyi that Sustains Oxygenic Photosynthesis in the Presence of Hydrogen Sulfide.</title>
        <authorList>
            <person name="Lumian J.E."/>
            <person name="Jungblut A.D."/>
            <person name="Dillon M.L."/>
            <person name="Hawes I."/>
            <person name="Doran P.T."/>
            <person name="Mackey T.J."/>
            <person name="Dick G.J."/>
            <person name="Grettenberger C.L."/>
            <person name="Sumner D.Y."/>
        </authorList>
    </citation>
    <scope>NUCLEOTIDE SEQUENCE [LARGE SCALE GENOMIC DNA]</scope>
    <source>
        <strain evidence="5 6">FRX01</strain>
    </source>
</reference>